<comment type="caution">
    <text evidence="2">The sequence shown here is derived from an EMBL/GenBank/DDBJ whole genome shotgun (WGS) entry which is preliminary data.</text>
</comment>
<sequence length="687" mass="72552">MPRITRAIVLLDQTSGSLREDDGRILGLDLAPSLRDTAAGLSGVEIILAIPGAADMPGTERLSGLAPAGLRLQPIGPLSYGGLAGLSGGDPATALVSADRRLRGEARAAGFTPAAHPALIPMLAGGQTPVAARMAGPRARLERFAARSGAIPMQFQPAAEGWALIALIPPDAQADAASLGLSFFPLACDPATEDLVWARLDSDVHGQHDDLATALAGRPILYSEPGQILIALKPGETAEAFHLHGGHGHAEFIAPDPGLLLPAMSEAADFDVPDVGKLPEILEAVELDPEIRKILATIRPRCAVVTAGYAADLDRYTGVTALDAAGPIVSRHSAHPDNKRAEAALIADLRAMGYCPWRHDFVHAGATHSNIIADLPGLGRLRIRPEILDRYLRILRDSGPLPPPDRWLPGLDTLAPEAWAEGLADLPDATIRAEIERVLKLQPWFPWWKQRCPLPGFGAGLVIVGAHMDSTAGFEPGYSAPTSPAPGRDDNGSGLAGVLSLARHFRAYAGRLTHTVRFCFFNAEESGLVGSKAYAASLKAAKAPVRGVICMDMIGYNSDANRIFELHAGYTDPAVRDLSLPLADRVALAAAQLGRLAPAQIYKGTSTSGGPDRSVYDGAINRSDHAAFHQQGWGAVLASEDFFMNLASEPAADGNPNYHRAADRTTDTAYARDIVCAVARAVTRLAL</sequence>
<organism evidence="2 3">
    <name type="scientific">Rhodobacter calidifons</name>
    <dbReference type="NCBI Taxonomy" id="2715277"/>
    <lineage>
        <taxon>Bacteria</taxon>
        <taxon>Pseudomonadati</taxon>
        <taxon>Pseudomonadota</taxon>
        <taxon>Alphaproteobacteria</taxon>
        <taxon>Rhodobacterales</taxon>
        <taxon>Rhodobacter group</taxon>
        <taxon>Rhodobacter</taxon>
    </lineage>
</organism>
<dbReference type="Proteomes" id="UP001515660">
    <property type="component" value="Unassembled WGS sequence"/>
</dbReference>
<name>A0ABX0G514_9RHOB</name>
<dbReference type="InterPro" id="IPR007484">
    <property type="entry name" value="Peptidase_M28"/>
</dbReference>
<keyword evidence="3" id="KW-1185">Reference proteome</keyword>
<accession>A0ABX0G514</accession>
<evidence type="ECO:0000313" key="2">
    <source>
        <dbReference type="EMBL" id="NHB75988.1"/>
    </source>
</evidence>
<reference evidence="2 3" key="1">
    <citation type="journal article" date="2022" name="Microorganisms">
        <title>Genome Sequence and Characterization of a Xanthorhodopsin-Containing, Aerobic Anoxygenic Phototrophic Rhodobacter Species, Isolated from Mesophilic Conditions at Yellowstone National Park.</title>
        <authorList>
            <person name="Kyndt J.A."/>
            <person name="Robertson S."/>
            <person name="Shoffstall I.B."/>
            <person name="Ramaley R.F."/>
            <person name="Meyer T.E."/>
        </authorList>
    </citation>
    <scope>NUCLEOTIDE SEQUENCE [LARGE SCALE GENOMIC DNA]</scope>
    <source>
        <strain evidence="2 3">M37P</strain>
    </source>
</reference>
<protein>
    <submittedName>
        <fullName evidence="2">Zn-dependent exopeptidase M28</fullName>
    </submittedName>
</protein>
<dbReference type="RefSeq" id="WP_166402001.1">
    <property type="nucleotide sequence ID" value="NZ_JAANHS010000002.1"/>
</dbReference>
<dbReference type="PANTHER" id="PTHR12147">
    <property type="entry name" value="METALLOPEPTIDASE M28 FAMILY MEMBER"/>
    <property type="match status" value="1"/>
</dbReference>
<dbReference type="EMBL" id="JAANHS010000002">
    <property type="protein sequence ID" value="NHB75988.1"/>
    <property type="molecule type" value="Genomic_DNA"/>
</dbReference>
<dbReference type="PANTHER" id="PTHR12147:SF26">
    <property type="entry name" value="PEPTIDASE M28 DOMAIN-CONTAINING PROTEIN"/>
    <property type="match status" value="1"/>
</dbReference>
<feature type="domain" description="Peptidase M28" evidence="1">
    <location>
        <begin position="461"/>
        <end position="669"/>
    </location>
</feature>
<evidence type="ECO:0000259" key="1">
    <source>
        <dbReference type="Pfam" id="PF04389"/>
    </source>
</evidence>
<dbReference type="Pfam" id="PF04389">
    <property type="entry name" value="Peptidase_M28"/>
    <property type="match status" value="1"/>
</dbReference>
<gene>
    <name evidence="2" type="ORF">G8O29_04420</name>
</gene>
<dbReference type="Gene3D" id="3.40.630.10">
    <property type="entry name" value="Zn peptidases"/>
    <property type="match status" value="1"/>
</dbReference>
<evidence type="ECO:0000313" key="3">
    <source>
        <dbReference type="Proteomes" id="UP001515660"/>
    </source>
</evidence>
<dbReference type="InterPro" id="IPR045175">
    <property type="entry name" value="M28_fam"/>
</dbReference>
<dbReference type="SUPFAM" id="SSF53187">
    <property type="entry name" value="Zn-dependent exopeptidases"/>
    <property type="match status" value="1"/>
</dbReference>
<proteinExistence type="predicted"/>